<dbReference type="GO" id="GO:0030246">
    <property type="term" value="F:carbohydrate binding"/>
    <property type="evidence" value="ECO:0007669"/>
    <property type="project" value="UniProtKB-UniRule"/>
</dbReference>
<dbReference type="AlphaFoldDB" id="A0AAN5CDB1"/>
<accession>A0AAN5CDB1</accession>
<dbReference type="PROSITE" id="PS51304">
    <property type="entry name" value="GALECTIN"/>
    <property type="match status" value="1"/>
</dbReference>
<dbReference type="SUPFAM" id="SSF49899">
    <property type="entry name" value="Concanavalin A-like lectins/glucanases"/>
    <property type="match status" value="1"/>
</dbReference>
<evidence type="ECO:0000313" key="5">
    <source>
        <dbReference type="Proteomes" id="UP001328107"/>
    </source>
</evidence>
<dbReference type="EMBL" id="BTRK01000002">
    <property type="protein sequence ID" value="GMR39287.1"/>
    <property type="molecule type" value="Genomic_DNA"/>
</dbReference>
<feature type="domain" description="Galectin" evidence="3">
    <location>
        <begin position="1"/>
        <end position="66"/>
    </location>
</feature>
<feature type="non-terminal residue" evidence="4">
    <location>
        <position position="1"/>
    </location>
</feature>
<evidence type="ECO:0000256" key="2">
    <source>
        <dbReference type="RuleBase" id="RU102079"/>
    </source>
</evidence>
<dbReference type="Gene3D" id="2.60.120.200">
    <property type="match status" value="2"/>
</dbReference>
<dbReference type="InterPro" id="IPR013320">
    <property type="entry name" value="ConA-like_dom_sf"/>
</dbReference>
<reference evidence="5" key="1">
    <citation type="submission" date="2022-10" db="EMBL/GenBank/DDBJ databases">
        <title>Genome assembly of Pristionchus species.</title>
        <authorList>
            <person name="Yoshida K."/>
            <person name="Sommer R.J."/>
        </authorList>
    </citation>
    <scope>NUCLEOTIDE SEQUENCE [LARGE SCALE GENOMIC DNA]</scope>
    <source>
        <strain evidence="5">RS5460</strain>
    </source>
</reference>
<organism evidence="4 5">
    <name type="scientific">Pristionchus mayeri</name>
    <dbReference type="NCBI Taxonomy" id="1317129"/>
    <lineage>
        <taxon>Eukaryota</taxon>
        <taxon>Metazoa</taxon>
        <taxon>Ecdysozoa</taxon>
        <taxon>Nematoda</taxon>
        <taxon>Chromadorea</taxon>
        <taxon>Rhabditida</taxon>
        <taxon>Rhabditina</taxon>
        <taxon>Diplogasteromorpha</taxon>
        <taxon>Diplogasteroidea</taxon>
        <taxon>Neodiplogasteridae</taxon>
        <taxon>Pristionchus</taxon>
    </lineage>
</organism>
<name>A0AAN5CDB1_9BILA</name>
<dbReference type="InterPro" id="IPR001079">
    <property type="entry name" value="Galectin_CRD"/>
</dbReference>
<keyword evidence="5" id="KW-1185">Reference proteome</keyword>
<feature type="non-terminal residue" evidence="4">
    <location>
        <position position="205"/>
    </location>
</feature>
<dbReference type="Pfam" id="PF00337">
    <property type="entry name" value="Gal-bind_lectin"/>
    <property type="match status" value="1"/>
</dbReference>
<dbReference type="Proteomes" id="UP001328107">
    <property type="component" value="Unassembled WGS sequence"/>
</dbReference>
<evidence type="ECO:0000259" key="3">
    <source>
        <dbReference type="PROSITE" id="PS51304"/>
    </source>
</evidence>
<keyword evidence="1 2" id="KW-0430">Lectin</keyword>
<evidence type="ECO:0000256" key="1">
    <source>
        <dbReference type="ARBA" id="ARBA00022734"/>
    </source>
</evidence>
<proteinExistence type="predicted"/>
<evidence type="ECO:0000313" key="4">
    <source>
        <dbReference type="EMBL" id="GMR39287.1"/>
    </source>
</evidence>
<gene>
    <name evidence="4" type="ORF">PMAYCL1PPCAC_09482</name>
</gene>
<sequence length="205" mass="23920">WMRDYETSNVSVVQGARFECRIRVNETGFEIRFNGRFAHFYKHRVPSRKEYQFLVVKHNLEVFEYRIQKELTVPYYQKFTEPLMIGDFIYINGIMRGNFAVFLQNEEGNSFQLLSALLETSTVRICAVLKQGTNAANSSSQSLRSFSLKRDVEFEIVIANKFHAMEYYVNGELLTPVMIRAPDVAERFNVFRHCGGKIEVKIVAY</sequence>
<comment type="caution">
    <text evidence="4">The sequence shown here is derived from an EMBL/GenBank/DDBJ whole genome shotgun (WGS) entry which is preliminary data.</text>
</comment>
<protein>
    <recommendedName>
        <fullName evidence="2">Galectin</fullName>
    </recommendedName>
</protein>